<accession>A0A381ZJX9</accession>
<organism evidence="1">
    <name type="scientific">marine metagenome</name>
    <dbReference type="NCBI Taxonomy" id="408172"/>
    <lineage>
        <taxon>unclassified sequences</taxon>
        <taxon>metagenomes</taxon>
        <taxon>ecological metagenomes</taxon>
    </lineage>
</organism>
<proteinExistence type="predicted"/>
<reference evidence="1" key="1">
    <citation type="submission" date="2018-05" db="EMBL/GenBank/DDBJ databases">
        <authorList>
            <person name="Lanie J.A."/>
            <person name="Ng W.-L."/>
            <person name="Kazmierczak K.M."/>
            <person name="Andrzejewski T.M."/>
            <person name="Davidsen T.M."/>
            <person name="Wayne K.J."/>
            <person name="Tettelin H."/>
            <person name="Glass J.I."/>
            <person name="Rusch D."/>
            <person name="Podicherti R."/>
            <person name="Tsui H.-C.T."/>
            <person name="Winkler M.E."/>
        </authorList>
    </citation>
    <scope>NUCLEOTIDE SEQUENCE</scope>
</reference>
<dbReference type="AlphaFoldDB" id="A0A381ZJX9"/>
<name>A0A381ZJX9_9ZZZZ</name>
<dbReference type="EMBL" id="UINC01021651">
    <property type="protein sequence ID" value="SVA89658.1"/>
    <property type="molecule type" value="Genomic_DNA"/>
</dbReference>
<gene>
    <name evidence="1" type="ORF">METZ01_LOCUS142512</name>
</gene>
<protein>
    <submittedName>
        <fullName evidence="1">Uncharacterized protein</fullName>
    </submittedName>
</protein>
<sequence length="86" mass="9772">MELGSLSIKAIVIIVATFTGGDGHDQYVFDTPVFKTKEQCTNYVRNNFDALNAHVNKNYNYRLESPNLFYCIDKETFDSKISGVKI</sequence>
<evidence type="ECO:0000313" key="1">
    <source>
        <dbReference type="EMBL" id="SVA89658.1"/>
    </source>
</evidence>